<name>A0A5B8XQW4_9DELT</name>
<protein>
    <recommendedName>
        <fullName evidence="2">Poly(3-hydroxyalkanoate) polymerase subunit PhaE</fullName>
    </recommendedName>
</protein>
<evidence type="ECO:0000256" key="1">
    <source>
        <dbReference type="ARBA" id="ARBA00004683"/>
    </source>
</evidence>
<reference evidence="4 5" key="1">
    <citation type="submission" date="2019-08" db="EMBL/GenBank/DDBJ databases">
        <authorList>
            <person name="Liang Q."/>
        </authorList>
    </citation>
    <scope>NUCLEOTIDE SEQUENCE [LARGE SCALE GENOMIC DNA]</scope>
    <source>
        <strain evidence="4 5">V1718</strain>
    </source>
</reference>
<evidence type="ECO:0000256" key="2">
    <source>
        <dbReference type="ARBA" id="ARBA00019066"/>
    </source>
</evidence>
<dbReference type="KEGG" id="bbae:FRD01_09025"/>
<dbReference type="InterPro" id="IPR010123">
    <property type="entry name" value="PHA_synth_III_E"/>
</dbReference>
<gene>
    <name evidence="4" type="ORF">FRD01_09025</name>
</gene>
<evidence type="ECO:0000256" key="3">
    <source>
        <dbReference type="ARBA" id="ARBA00022752"/>
    </source>
</evidence>
<evidence type="ECO:0000313" key="5">
    <source>
        <dbReference type="Proteomes" id="UP000321595"/>
    </source>
</evidence>
<organism evidence="4 5">
    <name type="scientific">Microvenator marinus</name>
    <dbReference type="NCBI Taxonomy" id="2600177"/>
    <lineage>
        <taxon>Bacteria</taxon>
        <taxon>Deltaproteobacteria</taxon>
        <taxon>Bradymonadales</taxon>
        <taxon>Microvenatoraceae</taxon>
        <taxon>Microvenator</taxon>
    </lineage>
</organism>
<keyword evidence="3" id="KW-0583">PHB biosynthesis</keyword>
<dbReference type="EMBL" id="CP042467">
    <property type="protein sequence ID" value="QED27378.1"/>
    <property type="molecule type" value="Genomic_DNA"/>
</dbReference>
<dbReference type="Proteomes" id="UP000321595">
    <property type="component" value="Chromosome"/>
</dbReference>
<dbReference type="UniPathway" id="UPA00917"/>
<keyword evidence="5" id="KW-1185">Reference proteome</keyword>
<evidence type="ECO:0000313" key="4">
    <source>
        <dbReference type="EMBL" id="QED27378.1"/>
    </source>
</evidence>
<dbReference type="AlphaFoldDB" id="A0A5B8XQW4"/>
<sequence length="101" mass="11833">MTKSKGDFMMWQMWKKGFDQWEATTAKYLEEVIRNPAVLKASGDMLNGSMKTKAQTEKFMSQWWSMMGLPTRTDQERTLHALNQLQSRILDLEEKLEARGE</sequence>
<dbReference type="OrthoDB" id="5521892at2"/>
<dbReference type="Pfam" id="PF09712">
    <property type="entry name" value="PHA_synth_III_E"/>
    <property type="match status" value="1"/>
</dbReference>
<accession>A0A5B8XQW4</accession>
<comment type="pathway">
    <text evidence="1">Biopolymer metabolism; poly-(R)-3-hydroxybutanoate biosynthesis.</text>
</comment>
<dbReference type="GO" id="GO:0042619">
    <property type="term" value="P:poly-hydroxybutyrate biosynthetic process"/>
    <property type="evidence" value="ECO:0007669"/>
    <property type="project" value="UniProtKB-KW"/>
</dbReference>
<proteinExistence type="predicted"/>